<dbReference type="Gene3D" id="3.40.640.10">
    <property type="entry name" value="Type I PLP-dependent aspartate aminotransferase-like (Major domain)"/>
    <property type="match status" value="1"/>
</dbReference>
<dbReference type="InterPro" id="IPR015424">
    <property type="entry name" value="PyrdxlP-dep_Trfase"/>
</dbReference>
<evidence type="ECO:0000256" key="1">
    <source>
        <dbReference type="ARBA" id="ARBA00001933"/>
    </source>
</evidence>
<dbReference type="Proteomes" id="UP000712673">
    <property type="component" value="Unassembled WGS sequence"/>
</dbReference>
<dbReference type="CDD" id="cd00609">
    <property type="entry name" value="AAT_like"/>
    <property type="match status" value="1"/>
</dbReference>
<dbReference type="GO" id="GO:0008483">
    <property type="term" value="F:transaminase activity"/>
    <property type="evidence" value="ECO:0007669"/>
    <property type="project" value="UniProtKB-KW"/>
</dbReference>
<comment type="subunit">
    <text evidence="3">Homodimer.</text>
</comment>
<keyword evidence="6" id="KW-0663">Pyridoxal phosphate</keyword>
<comment type="similarity">
    <text evidence="2">Belongs to the class-I pyridoxal-phosphate-dependent aminotransferase family.</text>
</comment>
<keyword evidence="5" id="KW-0808">Transferase</keyword>
<evidence type="ECO:0000256" key="5">
    <source>
        <dbReference type="ARBA" id="ARBA00022679"/>
    </source>
</evidence>
<dbReference type="FunFam" id="3.40.640.10:FF:000053">
    <property type="entry name" value="Aminotransferase, class I"/>
    <property type="match status" value="1"/>
</dbReference>
<evidence type="ECO:0000256" key="2">
    <source>
        <dbReference type="ARBA" id="ARBA00007441"/>
    </source>
</evidence>
<dbReference type="PANTHER" id="PTHR42790:SF19">
    <property type="entry name" value="KYNURENINE_ALPHA-AMINOADIPATE AMINOTRANSFERASE, MITOCHONDRIAL"/>
    <property type="match status" value="1"/>
</dbReference>
<dbReference type="InterPro" id="IPR050859">
    <property type="entry name" value="Class-I_PLP-dep_aminotransf"/>
</dbReference>
<protein>
    <submittedName>
        <fullName evidence="8">PLP-dependent aminotransferase family protein</fullName>
    </submittedName>
</protein>
<evidence type="ECO:0000313" key="8">
    <source>
        <dbReference type="EMBL" id="MBM3225045.1"/>
    </source>
</evidence>
<dbReference type="InterPro" id="IPR015422">
    <property type="entry name" value="PyrdxlP-dep_Trfase_small"/>
</dbReference>
<organism evidence="8 9">
    <name type="scientific">Tectimicrobiota bacterium</name>
    <dbReference type="NCBI Taxonomy" id="2528274"/>
    <lineage>
        <taxon>Bacteria</taxon>
        <taxon>Pseudomonadati</taxon>
        <taxon>Nitrospinota/Tectimicrobiota group</taxon>
        <taxon>Candidatus Tectimicrobiota</taxon>
    </lineage>
</organism>
<comment type="cofactor">
    <cofactor evidence="1">
        <name>pyridoxal 5'-phosphate</name>
        <dbReference type="ChEBI" id="CHEBI:597326"/>
    </cofactor>
</comment>
<name>A0A938B4W0_UNCTE</name>
<accession>A0A938B4W0</accession>
<evidence type="ECO:0000313" key="9">
    <source>
        <dbReference type="Proteomes" id="UP000712673"/>
    </source>
</evidence>
<dbReference type="GO" id="GO:0030170">
    <property type="term" value="F:pyridoxal phosphate binding"/>
    <property type="evidence" value="ECO:0007669"/>
    <property type="project" value="InterPro"/>
</dbReference>
<dbReference type="Pfam" id="PF00155">
    <property type="entry name" value="Aminotran_1_2"/>
    <property type="match status" value="1"/>
</dbReference>
<dbReference type="InterPro" id="IPR004839">
    <property type="entry name" value="Aminotransferase_I/II_large"/>
</dbReference>
<reference evidence="8" key="1">
    <citation type="submission" date="2019-03" db="EMBL/GenBank/DDBJ databases">
        <title>Lake Tanganyika Metagenome-Assembled Genomes (MAGs).</title>
        <authorList>
            <person name="Tran P."/>
        </authorList>
    </citation>
    <scope>NUCLEOTIDE SEQUENCE</scope>
    <source>
        <strain evidence="8">K_DeepCast_65m_m2_066</strain>
    </source>
</reference>
<gene>
    <name evidence="8" type="ORF">FJZ47_14755</name>
</gene>
<dbReference type="EMBL" id="VGLS01000465">
    <property type="protein sequence ID" value="MBM3225045.1"/>
    <property type="molecule type" value="Genomic_DNA"/>
</dbReference>
<feature type="domain" description="Aminotransferase class I/classII large" evidence="7">
    <location>
        <begin position="73"/>
        <end position="390"/>
    </location>
</feature>
<dbReference type="Gene3D" id="3.90.1150.10">
    <property type="entry name" value="Aspartate Aminotransferase, domain 1"/>
    <property type="match status" value="1"/>
</dbReference>
<dbReference type="PANTHER" id="PTHR42790">
    <property type="entry name" value="AMINOTRANSFERASE"/>
    <property type="match status" value="1"/>
</dbReference>
<dbReference type="InterPro" id="IPR015421">
    <property type="entry name" value="PyrdxlP-dep_Trfase_major"/>
</dbReference>
<sequence>MATTTLDYAKLFAKNLPAPTPQWNGFPTYNFIGGHNNPDEIPIEDLVASSARALRQEGRELATYNMNSGPLGYTGLREFMVEKMAHYRGIQASPENVLITSGSNQGIDLLNEVLLEPGDTVIAELFTYQGWVNRLRKLQVNLVGIPLDEGGMRMDALASALENLRQKGVTPKYIYTIPTVQNPTGTIMGMERRREMLRLSQEYGVPIFEDECYSDLIWEGDWPPAIRSLDHGNHVLHVGSFSKSLSPSMRLAYFVGPWEVLSRMLACKVDGGTGALGQIIVADFFQNHYEEHMERLRASLRHKLEATVAALRTHFGTTVEFQVPRGGIFIWVKFPEQIDTRQLVAPALKEGIAFNEGPAWTTDPESARNYLRLCFALPSDQHIDEGIAKLAQVFHREVGIP</sequence>
<proteinExistence type="inferred from homology"/>
<dbReference type="SUPFAM" id="SSF53383">
    <property type="entry name" value="PLP-dependent transferases"/>
    <property type="match status" value="1"/>
</dbReference>
<evidence type="ECO:0000256" key="4">
    <source>
        <dbReference type="ARBA" id="ARBA00022576"/>
    </source>
</evidence>
<evidence type="ECO:0000259" key="7">
    <source>
        <dbReference type="Pfam" id="PF00155"/>
    </source>
</evidence>
<dbReference type="AlphaFoldDB" id="A0A938B4W0"/>
<evidence type="ECO:0000256" key="3">
    <source>
        <dbReference type="ARBA" id="ARBA00011738"/>
    </source>
</evidence>
<keyword evidence="4 8" id="KW-0032">Aminotransferase</keyword>
<evidence type="ECO:0000256" key="6">
    <source>
        <dbReference type="ARBA" id="ARBA00022898"/>
    </source>
</evidence>
<comment type="caution">
    <text evidence="8">The sequence shown here is derived from an EMBL/GenBank/DDBJ whole genome shotgun (WGS) entry which is preliminary data.</text>
</comment>
<dbReference type="GO" id="GO:1901605">
    <property type="term" value="P:alpha-amino acid metabolic process"/>
    <property type="evidence" value="ECO:0007669"/>
    <property type="project" value="TreeGrafter"/>
</dbReference>